<comment type="similarity">
    <text evidence="1">Belongs to the transferase hexapeptide repeat family.</text>
</comment>
<dbReference type="Gene3D" id="2.160.10.10">
    <property type="entry name" value="Hexapeptide repeat proteins"/>
    <property type="match status" value="1"/>
</dbReference>
<evidence type="ECO:0000259" key="2">
    <source>
        <dbReference type="Pfam" id="PF00483"/>
    </source>
</evidence>
<proteinExistence type="inferred from homology"/>
<dbReference type="InterPro" id="IPR056729">
    <property type="entry name" value="GMPPB_C"/>
</dbReference>
<dbReference type="Proteomes" id="UP000033947">
    <property type="component" value="Unassembled WGS sequence"/>
</dbReference>
<dbReference type="SUPFAM" id="SSF53448">
    <property type="entry name" value="Nucleotide-diphospho-sugar transferases"/>
    <property type="match status" value="1"/>
</dbReference>
<dbReference type="CDD" id="cd04181">
    <property type="entry name" value="NTP_transferase"/>
    <property type="match status" value="1"/>
</dbReference>
<protein>
    <submittedName>
        <fullName evidence="4">Nucleotidyl transferase</fullName>
    </submittedName>
</protein>
<evidence type="ECO:0000256" key="1">
    <source>
        <dbReference type="ARBA" id="ARBA00007274"/>
    </source>
</evidence>
<reference evidence="4 5" key="1">
    <citation type="journal article" date="2015" name="Nature">
        <title>rRNA introns, odd ribosomes, and small enigmatic genomes across a large radiation of phyla.</title>
        <authorList>
            <person name="Brown C.T."/>
            <person name="Hug L.A."/>
            <person name="Thomas B.C."/>
            <person name="Sharon I."/>
            <person name="Castelle C.J."/>
            <person name="Singh A."/>
            <person name="Wilkins M.J."/>
            <person name="Williams K.H."/>
            <person name="Banfield J.F."/>
        </authorList>
    </citation>
    <scope>NUCLEOTIDE SEQUENCE [LARGE SCALE GENOMIC DNA]</scope>
</reference>
<gene>
    <name evidence="4" type="ORF">UU55_C0001G0084</name>
</gene>
<keyword evidence="4" id="KW-0808">Transferase</keyword>
<dbReference type="GO" id="GO:0016740">
    <property type="term" value="F:transferase activity"/>
    <property type="evidence" value="ECO:0007669"/>
    <property type="project" value="UniProtKB-KW"/>
</dbReference>
<dbReference type="EMBL" id="LCBB01000001">
    <property type="protein sequence ID" value="KKS03623.1"/>
    <property type="molecule type" value="Genomic_DNA"/>
</dbReference>
<dbReference type="PANTHER" id="PTHR22572">
    <property type="entry name" value="SUGAR-1-PHOSPHATE GUANYL TRANSFERASE"/>
    <property type="match status" value="1"/>
</dbReference>
<dbReference type="Gene3D" id="3.90.550.10">
    <property type="entry name" value="Spore Coat Polysaccharide Biosynthesis Protein SpsA, Chain A"/>
    <property type="match status" value="1"/>
</dbReference>
<name>A0A0G0YT96_UNCKA</name>
<dbReference type="AlphaFoldDB" id="A0A0G0YT96"/>
<dbReference type="Pfam" id="PF25087">
    <property type="entry name" value="GMPPB_C"/>
    <property type="match status" value="1"/>
</dbReference>
<dbReference type="InterPro" id="IPR050486">
    <property type="entry name" value="Mannose-1P_guanyltransferase"/>
</dbReference>
<feature type="domain" description="Mannose-1-phosphate guanyltransferase C-terminal" evidence="3">
    <location>
        <begin position="258"/>
        <end position="311"/>
    </location>
</feature>
<organism evidence="4 5">
    <name type="scientific">candidate division WWE3 bacterium GW2011_GWC2_41_23</name>
    <dbReference type="NCBI Taxonomy" id="1619123"/>
    <lineage>
        <taxon>Bacteria</taxon>
        <taxon>Katanobacteria</taxon>
    </lineage>
</organism>
<sequence length="316" mass="34912">MQAVILAAGRGTRLKPLTDFRSKAMVPILDKPIVARVLNSIYLNGIRKFIIVVSLVDSTIKNYFYDNLPKDAEIQFVLQEVQNGTAGALEIAAPLIKEDFLVSACDSLYPSHVIGELISLFEKTNSDAVMAVMKASKETINKSSAITLNEKGEIISIIEKPNIEEIDTDTLGLPLYIFKQKSLGLLSKIEFSLRGEKEIPDALKIIISGQGSLPCVYVPYRHDLTSLDDLKRINIEFLKDPDQQLTKSYEYATDLVINDPVLISGRIEVGNNCEFGPNVLIEGGASVGNNVRIENSIILSTAVIPDNEYIFDQVCY</sequence>
<comment type="caution">
    <text evidence="4">The sequence shown here is derived from an EMBL/GenBank/DDBJ whole genome shotgun (WGS) entry which is preliminary data.</text>
</comment>
<evidence type="ECO:0000313" key="4">
    <source>
        <dbReference type="EMBL" id="KKS03623.1"/>
    </source>
</evidence>
<evidence type="ECO:0000259" key="3">
    <source>
        <dbReference type="Pfam" id="PF25087"/>
    </source>
</evidence>
<feature type="domain" description="Nucleotidyl transferase" evidence="2">
    <location>
        <begin position="3"/>
        <end position="208"/>
    </location>
</feature>
<dbReference type="Pfam" id="PF00483">
    <property type="entry name" value="NTP_transferase"/>
    <property type="match status" value="1"/>
</dbReference>
<accession>A0A0G0YT96</accession>
<dbReference type="InterPro" id="IPR029044">
    <property type="entry name" value="Nucleotide-diphossugar_trans"/>
</dbReference>
<dbReference type="InterPro" id="IPR005835">
    <property type="entry name" value="NTP_transferase_dom"/>
</dbReference>
<evidence type="ECO:0000313" key="5">
    <source>
        <dbReference type="Proteomes" id="UP000033947"/>
    </source>
</evidence>